<dbReference type="InterPro" id="IPR036910">
    <property type="entry name" value="HMG_box_dom_sf"/>
</dbReference>
<reference evidence="6 7" key="1">
    <citation type="submission" date="2018-12" db="EMBL/GenBank/DDBJ databases">
        <authorList>
            <person name="Tiukova I."/>
            <person name="Dainat J."/>
        </authorList>
    </citation>
    <scope>NUCLEOTIDE SEQUENCE [LARGE SCALE GENOMIC DNA]</scope>
</reference>
<keyword evidence="3" id="KW-0175">Coiled coil</keyword>
<gene>
    <name evidence="6" type="ORF">BRENAR_LOCUS4257</name>
</gene>
<dbReference type="GO" id="GO:0006357">
    <property type="term" value="P:regulation of transcription by RNA polymerase II"/>
    <property type="evidence" value="ECO:0007669"/>
    <property type="project" value="TreeGrafter"/>
</dbReference>
<evidence type="ECO:0000259" key="5">
    <source>
        <dbReference type="PROSITE" id="PS50118"/>
    </source>
</evidence>
<feature type="coiled-coil region" evidence="3">
    <location>
        <begin position="95"/>
        <end position="130"/>
    </location>
</feature>
<evidence type="ECO:0000256" key="4">
    <source>
        <dbReference type="SAM" id="MobiDB-lite"/>
    </source>
</evidence>
<feature type="DNA-binding region" description="HMG box" evidence="2">
    <location>
        <begin position="62"/>
        <end position="128"/>
    </location>
</feature>
<dbReference type="PROSITE" id="PS50118">
    <property type="entry name" value="HMG_BOX_2"/>
    <property type="match status" value="1"/>
</dbReference>
<evidence type="ECO:0000313" key="6">
    <source>
        <dbReference type="EMBL" id="VEU23527.1"/>
    </source>
</evidence>
<dbReference type="GO" id="GO:0003677">
    <property type="term" value="F:DNA binding"/>
    <property type="evidence" value="ECO:0007669"/>
    <property type="project" value="UniProtKB-UniRule"/>
</dbReference>
<feature type="domain" description="HMG box" evidence="5">
    <location>
        <begin position="62"/>
        <end position="128"/>
    </location>
</feature>
<accession>A0A448YRJ8</accession>
<dbReference type="OrthoDB" id="3990501at2759"/>
<keyword evidence="2" id="KW-0539">Nucleus</keyword>
<name>A0A448YRJ8_BRENA</name>
<dbReference type="CDD" id="cd00084">
    <property type="entry name" value="HMG-box_SF"/>
    <property type="match status" value="1"/>
</dbReference>
<dbReference type="InterPro" id="IPR050342">
    <property type="entry name" value="HMGB"/>
</dbReference>
<dbReference type="GO" id="GO:0005634">
    <property type="term" value="C:nucleus"/>
    <property type="evidence" value="ECO:0007669"/>
    <property type="project" value="UniProtKB-UniRule"/>
</dbReference>
<evidence type="ECO:0000256" key="2">
    <source>
        <dbReference type="PROSITE-ProRule" id="PRU00267"/>
    </source>
</evidence>
<keyword evidence="7" id="KW-1185">Reference proteome</keyword>
<sequence length="182" mass="20688">MLNIVSKISSRVVRSSLVLTTTRSFATASPVFKEAKASSSSVPKDTKKKGKKKKSQKELDKPRRPMSAFSLYYKEMRTELGKVDTAPTAAMKQIAEKWREESEEVKEKYSELKEEAKEEYDKKLAEWKAKYPPKLSGYNKFVKANFNKASVTSAAELPAESKRIAALWGKLSPEQKKEWSNK</sequence>
<feature type="compositionally biased region" description="Basic residues" evidence="4">
    <location>
        <begin position="46"/>
        <end position="55"/>
    </location>
</feature>
<dbReference type="InterPro" id="IPR009071">
    <property type="entry name" value="HMG_box_dom"/>
</dbReference>
<dbReference type="PANTHER" id="PTHR48112:SF22">
    <property type="entry name" value="MITOCHONDRIAL TRANSCRIPTION FACTOR A, ISOFORM B"/>
    <property type="match status" value="1"/>
</dbReference>
<dbReference type="AlphaFoldDB" id="A0A448YRJ8"/>
<keyword evidence="1 2" id="KW-0238">DNA-binding</keyword>
<dbReference type="Proteomes" id="UP000290900">
    <property type="component" value="Unassembled WGS sequence"/>
</dbReference>
<proteinExistence type="predicted"/>
<dbReference type="Pfam" id="PF00505">
    <property type="entry name" value="HMG_box"/>
    <property type="match status" value="1"/>
</dbReference>
<dbReference type="Gene3D" id="1.10.30.10">
    <property type="entry name" value="High mobility group box domain"/>
    <property type="match status" value="1"/>
</dbReference>
<dbReference type="EMBL" id="CAACVR010000045">
    <property type="protein sequence ID" value="VEU23527.1"/>
    <property type="molecule type" value="Genomic_DNA"/>
</dbReference>
<organism evidence="6 7">
    <name type="scientific">Brettanomyces naardenensis</name>
    <name type="common">Yeast</name>
    <dbReference type="NCBI Taxonomy" id="13370"/>
    <lineage>
        <taxon>Eukaryota</taxon>
        <taxon>Fungi</taxon>
        <taxon>Dikarya</taxon>
        <taxon>Ascomycota</taxon>
        <taxon>Saccharomycotina</taxon>
        <taxon>Pichiomycetes</taxon>
        <taxon>Pichiales</taxon>
        <taxon>Pichiaceae</taxon>
        <taxon>Brettanomyces</taxon>
    </lineage>
</organism>
<evidence type="ECO:0000256" key="1">
    <source>
        <dbReference type="ARBA" id="ARBA00023125"/>
    </source>
</evidence>
<dbReference type="PANTHER" id="PTHR48112">
    <property type="entry name" value="HIGH MOBILITY GROUP PROTEIN DSP1"/>
    <property type="match status" value="1"/>
</dbReference>
<dbReference type="SMART" id="SM00398">
    <property type="entry name" value="HMG"/>
    <property type="match status" value="1"/>
</dbReference>
<feature type="region of interest" description="Disordered" evidence="4">
    <location>
        <begin position="30"/>
        <end position="66"/>
    </location>
</feature>
<dbReference type="STRING" id="13370.A0A448YRJ8"/>
<protein>
    <submittedName>
        <fullName evidence="6">DEKNAAC104558</fullName>
    </submittedName>
</protein>
<dbReference type="SUPFAM" id="SSF47095">
    <property type="entry name" value="HMG-box"/>
    <property type="match status" value="2"/>
</dbReference>
<evidence type="ECO:0000256" key="3">
    <source>
        <dbReference type="SAM" id="Coils"/>
    </source>
</evidence>
<dbReference type="InParanoid" id="A0A448YRJ8"/>
<evidence type="ECO:0000313" key="7">
    <source>
        <dbReference type="Proteomes" id="UP000290900"/>
    </source>
</evidence>